<reference evidence="1" key="1">
    <citation type="submission" date="2014-09" db="EMBL/GenBank/DDBJ databases">
        <authorList>
            <person name="Magalhaes I.L.F."/>
            <person name="Oliveira U."/>
            <person name="Santos F.R."/>
            <person name="Vidigal T.H.D.A."/>
            <person name="Brescovit A.D."/>
            <person name="Santos A.J."/>
        </authorList>
    </citation>
    <scope>NUCLEOTIDE SEQUENCE</scope>
    <source>
        <tissue evidence="1">Shoot tissue taken approximately 20 cm above the soil surface</tissue>
    </source>
</reference>
<reference evidence="1" key="2">
    <citation type="journal article" date="2015" name="Data Brief">
        <title>Shoot transcriptome of the giant reed, Arundo donax.</title>
        <authorList>
            <person name="Barrero R.A."/>
            <person name="Guerrero F.D."/>
            <person name="Moolhuijzen P."/>
            <person name="Goolsby J.A."/>
            <person name="Tidwell J."/>
            <person name="Bellgard S.E."/>
            <person name="Bellgard M.I."/>
        </authorList>
    </citation>
    <scope>NUCLEOTIDE SEQUENCE</scope>
    <source>
        <tissue evidence="1">Shoot tissue taken approximately 20 cm above the soil surface</tissue>
    </source>
</reference>
<protein>
    <submittedName>
        <fullName evidence="1">Uncharacterized protein</fullName>
    </submittedName>
</protein>
<dbReference type="EMBL" id="GBRH01266947">
    <property type="protein sequence ID" value="JAD30948.1"/>
    <property type="molecule type" value="Transcribed_RNA"/>
</dbReference>
<proteinExistence type="predicted"/>
<dbReference type="AlphaFoldDB" id="A0A0A8YZS3"/>
<name>A0A0A8YZS3_ARUDO</name>
<evidence type="ECO:0000313" key="1">
    <source>
        <dbReference type="EMBL" id="JAD30948.1"/>
    </source>
</evidence>
<organism evidence="1">
    <name type="scientific">Arundo donax</name>
    <name type="common">Giant reed</name>
    <name type="synonym">Donax arundinaceus</name>
    <dbReference type="NCBI Taxonomy" id="35708"/>
    <lineage>
        <taxon>Eukaryota</taxon>
        <taxon>Viridiplantae</taxon>
        <taxon>Streptophyta</taxon>
        <taxon>Embryophyta</taxon>
        <taxon>Tracheophyta</taxon>
        <taxon>Spermatophyta</taxon>
        <taxon>Magnoliopsida</taxon>
        <taxon>Liliopsida</taxon>
        <taxon>Poales</taxon>
        <taxon>Poaceae</taxon>
        <taxon>PACMAD clade</taxon>
        <taxon>Arundinoideae</taxon>
        <taxon>Arundineae</taxon>
        <taxon>Arundo</taxon>
    </lineage>
</organism>
<sequence length="33" mass="3900">MPRINLTVQHRTMVMISIINLHVHNSIYCTSLY</sequence>
<accession>A0A0A8YZS3</accession>